<dbReference type="RefSeq" id="WP_025734301.1">
    <property type="nucleotide sequence ID" value="NZ_CP024963.1"/>
</dbReference>
<accession>A0A2K8NTJ9</accession>
<reference evidence="4" key="3">
    <citation type="submission" date="2018-02" db="EMBL/GenBank/DDBJ databases">
        <title>Firefly genomes illuminate parallel origins of bioluminescence in beetles.</title>
        <authorList>
            <person name="Fallon T.R."/>
            <person name="Lower S.E.S."/>
            <person name="Behringer M."/>
            <person name="Weng J.-K."/>
        </authorList>
    </citation>
    <scope>NUCLEOTIDE SEQUENCE [LARGE SCALE GENOMIC DNA]</scope>
</reference>
<evidence type="ECO:0000313" key="4">
    <source>
        <dbReference type="Proteomes" id="UP000239250"/>
    </source>
</evidence>
<dbReference type="AlphaFoldDB" id="A0A2K8NTJ9"/>
<name>A0A2K8NTJ9_9MOLU</name>
<gene>
    <name evidence="2" type="ORF">C5T88_03180</name>
    <name evidence="1" type="ORF">ELUMI_v1c01610</name>
</gene>
<evidence type="ECO:0000313" key="1">
    <source>
        <dbReference type="EMBL" id="ATZ16886.1"/>
    </source>
</evidence>
<dbReference type="Proteomes" id="UP000232063">
    <property type="component" value="Chromosome"/>
</dbReference>
<protein>
    <submittedName>
        <fullName evidence="1">Uncharacterized protein</fullName>
    </submittedName>
</protein>
<evidence type="ECO:0000313" key="2">
    <source>
        <dbReference type="EMBL" id="AVP49554.1"/>
    </source>
</evidence>
<proteinExistence type="predicted"/>
<sequence>MFYKFKNSNLSLSYFSKKVENVIINIDHIHFVYRSSIYYYIVFKNNTKATLRYDESKEDIQEIERLMGLVK</sequence>
<keyword evidence="3" id="KW-1185">Reference proteome</keyword>
<dbReference type="EMBL" id="CP027019">
    <property type="protein sequence ID" value="AVP49554.1"/>
    <property type="molecule type" value="Genomic_DNA"/>
</dbReference>
<reference evidence="2" key="2">
    <citation type="journal article" date="2018" name="Elife">
        <title>Firefly genomes illuminate parallel origins of bioluminescence in beetles.</title>
        <authorList>
            <person name="Fallon T.R."/>
            <person name="Lower S.E."/>
            <person name="Chang C.H."/>
            <person name="Bessho-Uehara M."/>
            <person name="Martin G.J."/>
            <person name="Bewick A.J."/>
            <person name="Behringer M."/>
            <person name="Debat H.J."/>
            <person name="Wong I."/>
            <person name="Day J.C."/>
            <person name="Suvorov A."/>
            <person name="Silva C.J."/>
            <person name="Stanger-Hall K.F."/>
            <person name="Hall D.W."/>
            <person name="Schmitz R.J."/>
            <person name="Nelson D.R."/>
            <person name="Lewis S.M."/>
            <person name="Shigenobu S."/>
            <person name="Bybee S.M."/>
            <person name="Larracuente A.M."/>
            <person name="Oba Y."/>
            <person name="Weng J.K."/>
        </authorList>
    </citation>
    <scope>NUCLEOTIDE SEQUENCE</scope>
    <source>
        <strain evidence="2">NJ-2016</strain>
    </source>
</reference>
<dbReference type="KEGG" id="elj:ELUMI_v1c01610"/>
<evidence type="ECO:0000313" key="3">
    <source>
        <dbReference type="Proteomes" id="UP000232063"/>
    </source>
</evidence>
<organism evidence="1 3">
    <name type="scientific">Williamsoniiplasma luminosum</name>
    <dbReference type="NCBI Taxonomy" id="214888"/>
    <lineage>
        <taxon>Bacteria</taxon>
        <taxon>Bacillati</taxon>
        <taxon>Mycoplasmatota</taxon>
        <taxon>Mollicutes</taxon>
        <taxon>Entomoplasmatales</taxon>
        <taxon>Williamsoniiplasma</taxon>
    </lineage>
</organism>
<dbReference type="Proteomes" id="UP000239250">
    <property type="component" value="Chromosome"/>
</dbReference>
<dbReference type="EMBL" id="CP024963">
    <property type="protein sequence ID" value="ATZ16886.1"/>
    <property type="molecule type" value="Genomic_DNA"/>
</dbReference>
<reference evidence="1 3" key="1">
    <citation type="submission" date="2017-11" db="EMBL/GenBank/DDBJ databases">
        <title>Genome sequence of Entomoplasma luminosum PIMN-1 (ATCC 49195).</title>
        <authorList>
            <person name="Lo W.-S."/>
            <person name="Gasparich G.E."/>
            <person name="Kuo C.-H."/>
        </authorList>
    </citation>
    <scope>NUCLEOTIDE SEQUENCE [LARGE SCALE GENOMIC DNA]</scope>
    <source>
        <strain evidence="1 3">PIMN-1</strain>
    </source>
</reference>